<dbReference type="HOGENOM" id="CLU_727624_0_0_1"/>
<dbReference type="OrthoDB" id="4160305at2759"/>
<keyword evidence="2" id="KW-0812">Transmembrane</keyword>
<protein>
    <submittedName>
        <fullName evidence="3">Uncharacterized protein</fullName>
    </submittedName>
</protein>
<dbReference type="Proteomes" id="UP000019478">
    <property type="component" value="Unassembled WGS sequence"/>
</dbReference>
<comment type="caution">
    <text evidence="3">The sequence shown here is derived from an EMBL/GenBank/DDBJ whole genome shotgun (WGS) entry which is preliminary data.</text>
</comment>
<evidence type="ECO:0000256" key="2">
    <source>
        <dbReference type="SAM" id="Phobius"/>
    </source>
</evidence>
<keyword evidence="2" id="KW-1133">Transmembrane helix</keyword>
<evidence type="ECO:0000313" key="4">
    <source>
        <dbReference type="Proteomes" id="UP000019478"/>
    </source>
</evidence>
<sequence>MSQFDNNAFTGITTPNKPGTTILGLASSFESEFTQTTGARAGPGASNQPASSAVSEASSASDAATASGSPAVAATSTTFSTSVTSVASSNSNDLPSTTASNAASNTSGAVTVSHSSCNSISCSSALKAAVAVPIVVAAIAAVFLFFFCARKRRNRGSAAVVSEKQPKKAGKKWSRHLRAFSFDAELLMGGRFSSTNSIRSRDPSVRSGAHNAHGVVQSAEPSLHSIEEEVAPPYRDAIAHSQPPASPTQLRSTAPITTVARDPIARPASTATAPPSYGSVVGETRTIRDAGSNPFADSAPVSPIEDSPFSDPPEDEETHAGGLRPMLSRGSSMYQSLNADDASEVASIRQAQVGRRVSARATGNTGGGSG</sequence>
<feature type="region of interest" description="Disordered" evidence="1">
    <location>
        <begin position="288"/>
        <end position="370"/>
    </location>
</feature>
<feature type="transmembrane region" description="Helical" evidence="2">
    <location>
        <begin position="125"/>
        <end position="147"/>
    </location>
</feature>
<keyword evidence="4" id="KW-1185">Reference proteome</keyword>
<reference evidence="3 4" key="1">
    <citation type="submission" date="2013-03" db="EMBL/GenBank/DDBJ databases">
        <title>The Genome Sequence of Capronia epimyces CBS 606.96.</title>
        <authorList>
            <consortium name="The Broad Institute Genomics Platform"/>
            <person name="Cuomo C."/>
            <person name="de Hoog S."/>
            <person name="Gorbushina A."/>
            <person name="Walker B."/>
            <person name="Young S.K."/>
            <person name="Zeng Q."/>
            <person name="Gargeya S."/>
            <person name="Fitzgerald M."/>
            <person name="Haas B."/>
            <person name="Abouelleil A."/>
            <person name="Allen A.W."/>
            <person name="Alvarado L."/>
            <person name="Arachchi H.M."/>
            <person name="Berlin A.M."/>
            <person name="Chapman S.B."/>
            <person name="Gainer-Dewar J."/>
            <person name="Goldberg J."/>
            <person name="Griggs A."/>
            <person name="Gujja S."/>
            <person name="Hansen M."/>
            <person name="Howarth C."/>
            <person name="Imamovic A."/>
            <person name="Ireland A."/>
            <person name="Larimer J."/>
            <person name="McCowan C."/>
            <person name="Murphy C."/>
            <person name="Pearson M."/>
            <person name="Poon T.W."/>
            <person name="Priest M."/>
            <person name="Roberts A."/>
            <person name="Saif S."/>
            <person name="Shea T."/>
            <person name="Sisk P."/>
            <person name="Sykes S."/>
            <person name="Wortman J."/>
            <person name="Nusbaum C."/>
            <person name="Birren B."/>
        </authorList>
    </citation>
    <scope>NUCLEOTIDE SEQUENCE [LARGE SCALE GENOMIC DNA]</scope>
    <source>
        <strain evidence="3 4">CBS 606.96</strain>
    </source>
</reference>
<feature type="compositionally biased region" description="Polar residues" evidence="1">
    <location>
        <begin position="1"/>
        <end position="19"/>
    </location>
</feature>
<proteinExistence type="predicted"/>
<evidence type="ECO:0000313" key="3">
    <source>
        <dbReference type="EMBL" id="EXJ87454.1"/>
    </source>
</evidence>
<dbReference type="AlphaFoldDB" id="W9YYT6"/>
<dbReference type="eggNOG" id="ENOG502T4P7">
    <property type="taxonomic scope" value="Eukaryota"/>
</dbReference>
<name>W9YYT6_9EURO</name>
<dbReference type="GeneID" id="19168533"/>
<keyword evidence="2" id="KW-0472">Membrane</keyword>
<feature type="region of interest" description="Disordered" evidence="1">
    <location>
        <begin position="1"/>
        <end position="57"/>
    </location>
</feature>
<feature type="compositionally biased region" description="Polar residues" evidence="1">
    <location>
        <begin position="329"/>
        <end position="338"/>
    </location>
</feature>
<gene>
    <name evidence="3" type="ORF">A1O3_04414</name>
</gene>
<dbReference type="EMBL" id="AMGY01000003">
    <property type="protein sequence ID" value="EXJ87454.1"/>
    <property type="molecule type" value="Genomic_DNA"/>
</dbReference>
<feature type="compositionally biased region" description="Polar residues" evidence="1">
    <location>
        <begin position="28"/>
        <end position="38"/>
    </location>
</feature>
<evidence type="ECO:0000256" key="1">
    <source>
        <dbReference type="SAM" id="MobiDB-lite"/>
    </source>
</evidence>
<dbReference type="RefSeq" id="XP_007732733.1">
    <property type="nucleotide sequence ID" value="XM_007734543.1"/>
</dbReference>
<organism evidence="3 4">
    <name type="scientific">Capronia epimyces CBS 606.96</name>
    <dbReference type="NCBI Taxonomy" id="1182542"/>
    <lineage>
        <taxon>Eukaryota</taxon>
        <taxon>Fungi</taxon>
        <taxon>Dikarya</taxon>
        <taxon>Ascomycota</taxon>
        <taxon>Pezizomycotina</taxon>
        <taxon>Eurotiomycetes</taxon>
        <taxon>Chaetothyriomycetidae</taxon>
        <taxon>Chaetothyriales</taxon>
        <taxon>Herpotrichiellaceae</taxon>
        <taxon>Capronia</taxon>
    </lineage>
</organism>
<accession>W9YYT6</accession>